<protein>
    <submittedName>
        <fullName evidence="3">Uncharacterized protein</fullName>
    </submittedName>
</protein>
<dbReference type="Proteomes" id="UP000579812">
    <property type="component" value="Unassembled WGS sequence"/>
</dbReference>
<dbReference type="EMBL" id="JAAMOB010000024">
    <property type="protein sequence ID" value="KAF4095725.1"/>
    <property type="molecule type" value="Genomic_DNA"/>
</dbReference>
<feature type="compositionally biased region" description="Polar residues" evidence="1">
    <location>
        <begin position="81"/>
        <end position="90"/>
    </location>
</feature>
<feature type="transmembrane region" description="Helical" evidence="2">
    <location>
        <begin position="123"/>
        <end position="145"/>
    </location>
</feature>
<evidence type="ECO:0000256" key="2">
    <source>
        <dbReference type="SAM" id="Phobius"/>
    </source>
</evidence>
<feature type="region of interest" description="Disordered" evidence="1">
    <location>
        <begin position="45"/>
        <end position="98"/>
    </location>
</feature>
<keyword evidence="4" id="KW-1185">Reference proteome</keyword>
<gene>
    <name evidence="3" type="ORF">G5714_023328</name>
</gene>
<name>A0A7J6BN81_9TELE</name>
<proteinExistence type="predicted"/>
<sequence>MEEEAGLERILWPLLEAINKGLGQTDKSLFKHRAEAPLMRMFTNAGEKTRANRDVDTWPSTPPSAVLSPPPLMGQPGLSFLPSSRRQQSDMPAMTSRPEQAARDAFVELYGQQRDSMFHPLSYLTKVLGLAALGLAGVTIGAFFAQK</sequence>
<accession>A0A7J6BN81</accession>
<evidence type="ECO:0000256" key="1">
    <source>
        <dbReference type="SAM" id="MobiDB-lite"/>
    </source>
</evidence>
<keyword evidence="2" id="KW-0472">Membrane</keyword>
<comment type="caution">
    <text evidence="3">The sequence shown here is derived from an EMBL/GenBank/DDBJ whole genome shotgun (WGS) entry which is preliminary data.</text>
</comment>
<evidence type="ECO:0000313" key="3">
    <source>
        <dbReference type="EMBL" id="KAF4095725.1"/>
    </source>
</evidence>
<dbReference type="AlphaFoldDB" id="A0A7J6BN81"/>
<reference evidence="3 4" key="1">
    <citation type="submission" date="2020-04" db="EMBL/GenBank/DDBJ databases">
        <title>Chromosome-level genome assembly of a cyprinid fish Onychostoma macrolepis by integration of Nanopore Sequencing, Bionano and Hi-C technology.</title>
        <authorList>
            <person name="Wang D."/>
        </authorList>
    </citation>
    <scope>NUCLEOTIDE SEQUENCE [LARGE SCALE GENOMIC DNA]</scope>
    <source>
        <strain evidence="3">SWU-2019</strain>
        <tissue evidence="3">Muscle</tissue>
    </source>
</reference>
<keyword evidence="2" id="KW-1133">Transmembrane helix</keyword>
<feature type="compositionally biased region" description="Basic and acidic residues" evidence="1">
    <location>
        <begin position="47"/>
        <end position="56"/>
    </location>
</feature>
<organism evidence="3 4">
    <name type="scientific">Onychostoma macrolepis</name>
    <dbReference type="NCBI Taxonomy" id="369639"/>
    <lineage>
        <taxon>Eukaryota</taxon>
        <taxon>Metazoa</taxon>
        <taxon>Chordata</taxon>
        <taxon>Craniata</taxon>
        <taxon>Vertebrata</taxon>
        <taxon>Euteleostomi</taxon>
        <taxon>Actinopterygii</taxon>
        <taxon>Neopterygii</taxon>
        <taxon>Teleostei</taxon>
        <taxon>Ostariophysi</taxon>
        <taxon>Cypriniformes</taxon>
        <taxon>Cyprinidae</taxon>
        <taxon>Acrossocheilinae</taxon>
        <taxon>Onychostoma</taxon>
    </lineage>
</organism>
<keyword evidence="2" id="KW-0812">Transmembrane</keyword>
<evidence type="ECO:0000313" key="4">
    <source>
        <dbReference type="Proteomes" id="UP000579812"/>
    </source>
</evidence>